<proteinExistence type="predicted"/>
<dbReference type="SUPFAM" id="SSF52980">
    <property type="entry name" value="Restriction endonuclease-like"/>
    <property type="match status" value="1"/>
</dbReference>
<comment type="caution">
    <text evidence="3">The sequence shown here is derived from an EMBL/GenBank/DDBJ whole genome shotgun (WGS) entry which is preliminary data.</text>
</comment>
<feature type="domain" description="Putative restriction endonuclease" evidence="2">
    <location>
        <begin position="34"/>
        <end position="185"/>
    </location>
</feature>
<accession>A0A940MDU2</accession>
<dbReference type="PANTHER" id="PTHR35400:SF3">
    <property type="entry name" value="SLL1072 PROTEIN"/>
    <property type="match status" value="1"/>
</dbReference>
<dbReference type="AlphaFoldDB" id="A0A940MDU2"/>
<evidence type="ECO:0000313" key="3">
    <source>
        <dbReference type="EMBL" id="MBP0459197.1"/>
    </source>
</evidence>
<dbReference type="RefSeq" id="WP_209340938.1">
    <property type="nucleotide sequence ID" value="NZ_JAGIQL010000064.1"/>
</dbReference>
<protein>
    <submittedName>
        <fullName evidence="3">Uma2 family endonuclease</fullName>
    </submittedName>
</protein>
<dbReference type="Pfam" id="PF05685">
    <property type="entry name" value="Uma2"/>
    <property type="match status" value="1"/>
</dbReference>
<feature type="region of interest" description="Disordered" evidence="1">
    <location>
        <begin position="1"/>
        <end position="21"/>
    </location>
</feature>
<dbReference type="InterPro" id="IPR011335">
    <property type="entry name" value="Restrct_endonuc-II-like"/>
</dbReference>
<dbReference type="InterPro" id="IPR008538">
    <property type="entry name" value="Uma2"/>
</dbReference>
<dbReference type="EMBL" id="JAGIQL010000064">
    <property type="protein sequence ID" value="MBP0459197.1"/>
    <property type="molecule type" value="Genomic_DNA"/>
</dbReference>
<dbReference type="CDD" id="cd06260">
    <property type="entry name" value="DUF820-like"/>
    <property type="match status" value="1"/>
</dbReference>
<evidence type="ECO:0000256" key="1">
    <source>
        <dbReference type="SAM" id="MobiDB-lite"/>
    </source>
</evidence>
<keyword evidence="3" id="KW-0255">Endonuclease</keyword>
<name>A0A940MDU2_9ACTN</name>
<keyword evidence="3" id="KW-0540">Nuclease</keyword>
<dbReference type="InterPro" id="IPR012296">
    <property type="entry name" value="Nuclease_put_TT1808"/>
</dbReference>
<sequence>MGGTLTAESPLDNASRWPVPPPDGYTVDDLFTIPDLPPHTELIDGSLVFVSPQRRFHARMIDLLITGLRNAVPPDLAIDREMTVVLDHRNAPEPDVSVVVASAAEDLNESRIEVKDVVLAVEVVSPDSESRDRETKPVKYARAGIPHFWLVEKAGTDHHPVVHVYVLDTLTQAYALTGIYHDQLKITVPFDIDIDISSAALQRL</sequence>
<evidence type="ECO:0000313" key="4">
    <source>
        <dbReference type="Proteomes" id="UP000670475"/>
    </source>
</evidence>
<reference evidence="3" key="1">
    <citation type="submission" date="2021-03" db="EMBL/GenBank/DDBJ databases">
        <title>Whole genome sequence of Streptomyces bomunensis MMS17-BM035.</title>
        <authorList>
            <person name="Lee J.H."/>
        </authorList>
    </citation>
    <scope>NUCLEOTIDE SEQUENCE</scope>
    <source>
        <strain evidence="3">MMS17-BM035</strain>
    </source>
</reference>
<dbReference type="Proteomes" id="UP000670475">
    <property type="component" value="Unassembled WGS sequence"/>
</dbReference>
<keyword evidence="3" id="KW-0378">Hydrolase</keyword>
<keyword evidence="4" id="KW-1185">Reference proteome</keyword>
<evidence type="ECO:0000259" key="2">
    <source>
        <dbReference type="Pfam" id="PF05685"/>
    </source>
</evidence>
<dbReference type="GO" id="GO:0004519">
    <property type="term" value="F:endonuclease activity"/>
    <property type="evidence" value="ECO:0007669"/>
    <property type="project" value="UniProtKB-KW"/>
</dbReference>
<organism evidence="3 4">
    <name type="scientific">Streptomyces montanisoli</name>
    <dbReference type="NCBI Taxonomy" id="2798581"/>
    <lineage>
        <taxon>Bacteria</taxon>
        <taxon>Bacillati</taxon>
        <taxon>Actinomycetota</taxon>
        <taxon>Actinomycetes</taxon>
        <taxon>Kitasatosporales</taxon>
        <taxon>Streptomycetaceae</taxon>
        <taxon>Streptomyces</taxon>
    </lineage>
</organism>
<dbReference type="PANTHER" id="PTHR35400">
    <property type="entry name" value="SLR1083 PROTEIN"/>
    <property type="match status" value="1"/>
</dbReference>
<dbReference type="Gene3D" id="3.90.1570.10">
    <property type="entry name" value="tt1808, chain A"/>
    <property type="match status" value="1"/>
</dbReference>
<gene>
    <name evidence="3" type="ORF">JFN87_17030</name>
</gene>